<dbReference type="InterPro" id="IPR003661">
    <property type="entry name" value="HisK_dim/P_dom"/>
</dbReference>
<comment type="catalytic activity">
    <reaction evidence="1">
        <text>ATP + protein L-histidine = ADP + protein N-phospho-L-histidine.</text>
        <dbReference type="EC" id="2.7.13.3"/>
    </reaction>
</comment>
<dbReference type="Pfam" id="PF00512">
    <property type="entry name" value="HisKA"/>
    <property type="match status" value="1"/>
</dbReference>
<keyword evidence="7" id="KW-1133">Transmembrane helix</keyword>
<evidence type="ECO:0000256" key="2">
    <source>
        <dbReference type="ARBA" id="ARBA00012438"/>
    </source>
</evidence>
<accession>A0A5A5T819</accession>
<dbReference type="CDD" id="cd00082">
    <property type="entry name" value="HisKA"/>
    <property type="match status" value="1"/>
</dbReference>
<evidence type="ECO:0000256" key="4">
    <source>
        <dbReference type="ARBA" id="ARBA00022679"/>
    </source>
</evidence>
<dbReference type="CDD" id="cd16922">
    <property type="entry name" value="HATPase_EvgS-ArcB-TorS-like"/>
    <property type="match status" value="1"/>
</dbReference>
<evidence type="ECO:0000256" key="6">
    <source>
        <dbReference type="ARBA" id="ARBA00023012"/>
    </source>
</evidence>
<dbReference type="AlphaFoldDB" id="A0A5A5T819"/>
<dbReference type="PRINTS" id="PR00344">
    <property type="entry name" value="BCTRLSENSOR"/>
</dbReference>
<dbReference type="SMART" id="SM00065">
    <property type="entry name" value="GAF"/>
    <property type="match status" value="1"/>
</dbReference>
<dbReference type="PANTHER" id="PTHR43047">
    <property type="entry name" value="TWO-COMPONENT HISTIDINE PROTEIN KINASE"/>
    <property type="match status" value="1"/>
</dbReference>
<keyword evidence="5" id="KW-0418">Kinase</keyword>
<evidence type="ECO:0000256" key="5">
    <source>
        <dbReference type="ARBA" id="ARBA00022777"/>
    </source>
</evidence>
<dbReference type="GO" id="GO:0000155">
    <property type="term" value="F:phosphorelay sensor kinase activity"/>
    <property type="evidence" value="ECO:0007669"/>
    <property type="project" value="InterPro"/>
</dbReference>
<sequence length="834" mass="91298">MRVPIRSLGGKLIVVATATLLLCLLLFALTSWSAVNLYVEYQASRDASAQLTKVATAYQSHTQVLLRSVETLSRDTRLQEVVSLPDTTAKTSLIHRLLDQQAAKQHPLTLTLFDATGRSITHTSTVTTLSEVQPLLAHTLQGQASSDLQTFSGPTSAQIQGQSWAITIAVPVRDQTQHVHGTLLATQSIDSLFVQQLALDSGTPILLCIHNQIIHSSLALLAATGTRANDSVCQIGASNYTAGTQRYQTQAQSVSLPQQIGKTPTLTLVALQPLDGLTSHPRRILLLIAGIGLSIFSLGIILLVYFIRTFLIRPLQRVQTQVQVLLSQNSAIDVGIPQSNELPELAQSYQILTNSLNHESQALLDQMSKILVMSDALMSTLNLEQLLGEFVTRMGHIIQVKHVSLLLYGRESIAPWAVAQWSDASEEVVLRPFSAPQKGVTVYIDPDNDISMAVTTKMSVISNAQSARTTAHQASFQAYHPDGRGSRIPNHALRDVDLALARLTLQRQKIVYGEDIGAIYQQQPESWARLALEKGYCSAIAVPLLLQDQAIGAFILYTEELHPISNKDTFLLSTAALQTSMAIENALLFAEVKDKNDALERANQLKSQFLANVTHELRTPLHSIISYGTLIVEGFVDGTLTDEQEQHIQFMVRRAEDLSHLVNDMLDLSKIEADRIEVKPEPLILRQSLSEVIEQLTPLANTKELYLNLEIDESFPRVAADGHRLRQVVLNLVSNALKFTEQGGVTIHCTQLEQQGMARISVADTGIGISPAAMEYIFEAFRQADGSTTRRFGGTGLGLTIAKKLIELQGGEIAVESVPRKGSTFSFTLPIILA</sequence>
<dbReference type="InterPro" id="IPR036097">
    <property type="entry name" value="HisK_dim/P_sf"/>
</dbReference>
<dbReference type="Gene3D" id="3.30.565.10">
    <property type="entry name" value="Histidine kinase-like ATPase, C-terminal domain"/>
    <property type="match status" value="1"/>
</dbReference>
<gene>
    <name evidence="9" type="ORF">KDI_11750</name>
</gene>
<dbReference type="SMART" id="SM00387">
    <property type="entry name" value="HATPase_c"/>
    <property type="match status" value="1"/>
</dbReference>
<dbReference type="SUPFAM" id="SSF47384">
    <property type="entry name" value="Homodimeric domain of signal transducing histidine kinase"/>
    <property type="match status" value="1"/>
</dbReference>
<keyword evidence="6" id="KW-0902">Two-component regulatory system</keyword>
<protein>
    <recommendedName>
        <fullName evidence="2">histidine kinase</fullName>
        <ecNumber evidence="2">2.7.13.3</ecNumber>
    </recommendedName>
</protein>
<feature type="domain" description="Histidine kinase" evidence="8">
    <location>
        <begin position="612"/>
        <end position="833"/>
    </location>
</feature>
<dbReference type="Gene3D" id="3.30.450.40">
    <property type="match status" value="1"/>
</dbReference>
<dbReference type="Gene3D" id="1.10.287.130">
    <property type="match status" value="1"/>
</dbReference>
<dbReference type="SMART" id="SM00388">
    <property type="entry name" value="HisKA"/>
    <property type="match status" value="1"/>
</dbReference>
<dbReference type="GO" id="GO:0009927">
    <property type="term" value="F:histidine phosphotransfer kinase activity"/>
    <property type="evidence" value="ECO:0007669"/>
    <property type="project" value="TreeGrafter"/>
</dbReference>
<dbReference type="RefSeq" id="WP_172631897.1">
    <property type="nucleotide sequence ID" value="NZ_BIXY01000012.1"/>
</dbReference>
<keyword evidence="7" id="KW-0812">Transmembrane</keyword>
<evidence type="ECO:0000256" key="3">
    <source>
        <dbReference type="ARBA" id="ARBA00022553"/>
    </source>
</evidence>
<organism evidence="9 10">
    <name type="scientific">Dictyobacter arantiisoli</name>
    <dbReference type="NCBI Taxonomy" id="2014874"/>
    <lineage>
        <taxon>Bacteria</taxon>
        <taxon>Bacillati</taxon>
        <taxon>Chloroflexota</taxon>
        <taxon>Ktedonobacteria</taxon>
        <taxon>Ktedonobacterales</taxon>
        <taxon>Dictyobacteraceae</taxon>
        <taxon>Dictyobacter</taxon>
    </lineage>
</organism>
<dbReference type="PANTHER" id="PTHR43047:SF72">
    <property type="entry name" value="OSMOSENSING HISTIDINE PROTEIN KINASE SLN1"/>
    <property type="match status" value="1"/>
</dbReference>
<evidence type="ECO:0000313" key="9">
    <source>
        <dbReference type="EMBL" id="GCF07611.1"/>
    </source>
</evidence>
<dbReference type="GO" id="GO:0005886">
    <property type="term" value="C:plasma membrane"/>
    <property type="evidence" value="ECO:0007669"/>
    <property type="project" value="TreeGrafter"/>
</dbReference>
<keyword evidence="3" id="KW-0597">Phosphoprotein</keyword>
<comment type="caution">
    <text evidence="9">The sequence shown here is derived from an EMBL/GenBank/DDBJ whole genome shotgun (WGS) entry which is preliminary data.</text>
</comment>
<evidence type="ECO:0000259" key="8">
    <source>
        <dbReference type="PROSITE" id="PS50109"/>
    </source>
</evidence>
<feature type="transmembrane region" description="Helical" evidence="7">
    <location>
        <begin position="284"/>
        <end position="307"/>
    </location>
</feature>
<name>A0A5A5T819_9CHLR</name>
<evidence type="ECO:0000256" key="7">
    <source>
        <dbReference type="SAM" id="Phobius"/>
    </source>
</evidence>
<dbReference type="EC" id="2.7.13.3" evidence="2"/>
<reference evidence="9 10" key="1">
    <citation type="submission" date="2019-01" db="EMBL/GenBank/DDBJ databases">
        <title>Draft genome sequence of Dictyobacter sp. Uno17.</title>
        <authorList>
            <person name="Wang C.M."/>
            <person name="Zheng Y."/>
            <person name="Sakai Y."/>
            <person name="Abe K."/>
            <person name="Yokota A."/>
            <person name="Yabe S."/>
        </authorList>
    </citation>
    <scope>NUCLEOTIDE SEQUENCE [LARGE SCALE GENOMIC DNA]</scope>
    <source>
        <strain evidence="9 10">Uno17</strain>
    </source>
</reference>
<dbReference type="Gene3D" id="6.10.340.10">
    <property type="match status" value="1"/>
</dbReference>
<dbReference type="InterPro" id="IPR005467">
    <property type="entry name" value="His_kinase_dom"/>
</dbReference>
<dbReference type="InterPro" id="IPR029016">
    <property type="entry name" value="GAF-like_dom_sf"/>
</dbReference>
<evidence type="ECO:0000256" key="1">
    <source>
        <dbReference type="ARBA" id="ARBA00000085"/>
    </source>
</evidence>
<dbReference type="InterPro" id="IPR004358">
    <property type="entry name" value="Sig_transdc_His_kin-like_C"/>
</dbReference>
<dbReference type="Pfam" id="PF02518">
    <property type="entry name" value="HATPase_c"/>
    <property type="match status" value="1"/>
</dbReference>
<dbReference type="SUPFAM" id="SSF55781">
    <property type="entry name" value="GAF domain-like"/>
    <property type="match status" value="1"/>
</dbReference>
<proteinExistence type="predicted"/>
<dbReference type="Gene3D" id="3.30.450.20">
    <property type="entry name" value="PAS domain"/>
    <property type="match status" value="1"/>
</dbReference>
<evidence type="ECO:0000313" key="10">
    <source>
        <dbReference type="Proteomes" id="UP000322530"/>
    </source>
</evidence>
<dbReference type="InterPro" id="IPR036890">
    <property type="entry name" value="HATPase_C_sf"/>
</dbReference>
<keyword evidence="4" id="KW-0808">Transferase</keyword>
<dbReference type="EMBL" id="BIXY01000012">
    <property type="protein sequence ID" value="GCF07611.1"/>
    <property type="molecule type" value="Genomic_DNA"/>
</dbReference>
<keyword evidence="7" id="KW-0472">Membrane</keyword>
<dbReference type="FunFam" id="3.30.565.10:FF:000078">
    <property type="entry name" value="Two-component sensor histidine kinase"/>
    <property type="match status" value="1"/>
</dbReference>
<dbReference type="SUPFAM" id="SSF55874">
    <property type="entry name" value="ATPase domain of HSP90 chaperone/DNA topoisomerase II/histidine kinase"/>
    <property type="match status" value="1"/>
</dbReference>
<dbReference type="InterPro" id="IPR003018">
    <property type="entry name" value="GAF"/>
</dbReference>
<keyword evidence="10" id="KW-1185">Reference proteome</keyword>
<dbReference type="PROSITE" id="PS50109">
    <property type="entry name" value="HIS_KIN"/>
    <property type="match status" value="1"/>
</dbReference>
<dbReference type="Proteomes" id="UP000322530">
    <property type="component" value="Unassembled WGS sequence"/>
</dbReference>
<dbReference type="InterPro" id="IPR003594">
    <property type="entry name" value="HATPase_dom"/>
</dbReference>